<dbReference type="GeneID" id="23890246"/>
<reference evidence="3 4" key="1">
    <citation type="journal article" date="2014" name="PLoS Genet.">
        <title>Analysis of the genome and transcriptome of Cryptococcus neoformans var. grubii reveals complex RNA expression and microevolution leading to virulence attenuation.</title>
        <authorList>
            <person name="Janbon G."/>
            <person name="Ormerod K.L."/>
            <person name="Paulet D."/>
            <person name="Byrnes E.J.III."/>
            <person name="Yadav V."/>
            <person name="Chatterjee G."/>
            <person name="Mullapudi N."/>
            <person name="Hon C.C."/>
            <person name="Billmyre R.B."/>
            <person name="Brunel F."/>
            <person name="Bahn Y.S."/>
            <person name="Chen W."/>
            <person name="Chen Y."/>
            <person name="Chow E.W."/>
            <person name="Coppee J.Y."/>
            <person name="Floyd-Averette A."/>
            <person name="Gaillardin C."/>
            <person name="Gerik K.J."/>
            <person name="Goldberg J."/>
            <person name="Gonzalez-Hilarion S."/>
            <person name="Gujja S."/>
            <person name="Hamlin J.L."/>
            <person name="Hsueh Y.P."/>
            <person name="Ianiri G."/>
            <person name="Jones S."/>
            <person name="Kodira C.D."/>
            <person name="Kozubowski L."/>
            <person name="Lam W."/>
            <person name="Marra M."/>
            <person name="Mesner L.D."/>
            <person name="Mieczkowski P.A."/>
            <person name="Moyrand F."/>
            <person name="Nielsen K."/>
            <person name="Proux C."/>
            <person name="Rossignol T."/>
            <person name="Schein J.E."/>
            <person name="Sun S."/>
            <person name="Wollschlaeger C."/>
            <person name="Wood I.A."/>
            <person name="Zeng Q."/>
            <person name="Neuveglise C."/>
            <person name="Newlon C.S."/>
            <person name="Perfect J.R."/>
            <person name="Lodge J.K."/>
            <person name="Idnurm A."/>
            <person name="Stajich J.E."/>
            <person name="Kronstad J.W."/>
            <person name="Sanyal K."/>
            <person name="Heitman J."/>
            <person name="Fraser J.A."/>
            <person name="Cuomo C.A."/>
            <person name="Dietrich F.S."/>
        </authorList>
    </citation>
    <scope>NUCLEOTIDE SEQUENCE [LARGE SCALE GENOMIC DNA]</scope>
    <source>
        <strain evidence="4">H99 / ATCC 208821 / CBS 10515 / FGSC 9487</strain>
    </source>
</reference>
<organism evidence="3 4">
    <name type="scientific">Cryptococcus neoformans (strain H99 / ATCC 208821 / CBS 10515 / FGSC 9487)</name>
    <name type="common">Cryptococcus neoformans var. grubii serotype A</name>
    <dbReference type="NCBI Taxonomy" id="235443"/>
    <lineage>
        <taxon>Eukaryota</taxon>
        <taxon>Fungi</taxon>
        <taxon>Dikarya</taxon>
        <taxon>Basidiomycota</taxon>
        <taxon>Agaricomycotina</taxon>
        <taxon>Tremellomycetes</taxon>
        <taxon>Tremellales</taxon>
        <taxon>Cryptococcaceae</taxon>
        <taxon>Cryptococcus</taxon>
        <taxon>Cryptococcus neoformans species complex</taxon>
    </lineage>
</organism>
<name>J9VJI4_CRYN9</name>
<feature type="transmembrane region" description="Helical" evidence="2">
    <location>
        <begin position="52"/>
        <end position="72"/>
    </location>
</feature>
<keyword evidence="2" id="KW-1133">Transmembrane helix</keyword>
<dbReference type="HOGENOM" id="CLU_2026635_0_0_1"/>
<dbReference type="VEuPathDB" id="FungiDB:CNAG_07399"/>
<gene>
    <name evidence="3" type="ORF">CNAG_07399</name>
</gene>
<accession>J9VJI4</accession>
<dbReference type="RefSeq" id="XP_012048901.1">
    <property type="nucleotide sequence ID" value="XM_012193511.1"/>
</dbReference>
<keyword evidence="4" id="KW-1185">Reference proteome</keyword>
<evidence type="ECO:0000256" key="1">
    <source>
        <dbReference type="SAM" id="MobiDB-lite"/>
    </source>
</evidence>
<protein>
    <submittedName>
        <fullName evidence="3">Uncharacterized protein</fullName>
    </submittedName>
</protein>
<dbReference type="Proteomes" id="UP000010091">
    <property type="component" value="Chromosome 5"/>
</dbReference>
<keyword evidence="2" id="KW-0812">Transmembrane</keyword>
<proteinExistence type="predicted"/>
<evidence type="ECO:0000313" key="3">
    <source>
        <dbReference type="EMBL" id="AFR94622.2"/>
    </source>
</evidence>
<sequence>MSPNHVRPPTTASPSDPRGLSKGLPATISATFGVTRRKEGHPPPHCWDVTEMLLGLFFLLFSFFFSLAWHLAGQKPLKTNCSVALVFSLVSSTWSFLRWEEVFGDLASMQSPSVPEASDGRF</sequence>
<dbReference type="KEGG" id="cng:CNAG_07399"/>
<dbReference type="EMBL" id="CP003824">
    <property type="protein sequence ID" value="AFR94622.2"/>
    <property type="molecule type" value="Genomic_DNA"/>
</dbReference>
<dbReference type="AlphaFoldDB" id="J9VJI4"/>
<evidence type="ECO:0000256" key="2">
    <source>
        <dbReference type="SAM" id="Phobius"/>
    </source>
</evidence>
<keyword evidence="2" id="KW-0472">Membrane</keyword>
<feature type="region of interest" description="Disordered" evidence="1">
    <location>
        <begin position="1"/>
        <end position="24"/>
    </location>
</feature>
<evidence type="ECO:0000313" key="4">
    <source>
        <dbReference type="Proteomes" id="UP000010091"/>
    </source>
</evidence>